<feature type="non-terminal residue" evidence="1">
    <location>
        <position position="1"/>
    </location>
</feature>
<dbReference type="AlphaFoldDB" id="A0A3S1A096"/>
<dbReference type="OrthoDB" id="10061830at2759"/>
<reference evidence="1 2" key="1">
    <citation type="submission" date="2019-01" db="EMBL/GenBank/DDBJ databases">
        <title>A draft genome assembly of the solar-powered sea slug Elysia chlorotica.</title>
        <authorList>
            <person name="Cai H."/>
            <person name="Li Q."/>
            <person name="Fang X."/>
            <person name="Li J."/>
            <person name="Curtis N.E."/>
            <person name="Altenburger A."/>
            <person name="Shibata T."/>
            <person name="Feng M."/>
            <person name="Maeda T."/>
            <person name="Schwartz J.A."/>
            <person name="Shigenobu S."/>
            <person name="Lundholm N."/>
            <person name="Nishiyama T."/>
            <person name="Yang H."/>
            <person name="Hasebe M."/>
            <person name="Li S."/>
            <person name="Pierce S.K."/>
            <person name="Wang J."/>
        </authorList>
    </citation>
    <scope>NUCLEOTIDE SEQUENCE [LARGE SCALE GENOMIC DNA]</scope>
    <source>
        <strain evidence="1">EC2010</strain>
        <tissue evidence="1">Whole organism of an adult</tissue>
    </source>
</reference>
<comment type="caution">
    <text evidence="1">The sequence shown here is derived from an EMBL/GenBank/DDBJ whole genome shotgun (WGS) entry which is preliminary data.</text>
</comment>
<keyword evidence="2" id="KW-1185">Reference proteome</keyword>
<evidence type="ECO:0000313" key="1">
    <source>
        <dbReference type="EMBL" id="RUS90489.1"/>
    </source>
</evidence>
<sequence>QEWTVSMDLLDNGGAVACTVERNSASYLFFQEFKMELTGPLVSITDVDVKVLKMFDKNHEENKQELIEYVEGKFKNHLEKVAVYSPLSREDL</sequence>
<gene>
    <name evidence="1" type="ORF">EGW08_001757</name>
</gene>
<dbReference type="Proteomes" id="UP000271974">
    <property type="component" value="Unassembled WGS sequence"/>
</dbReference>
<name>A0A3S1A096_ELYCH</name>
<proteinExistence type="predicted"/>
<evidence type="ECO:0000313" key="2">
    <source>
        <dbReference type="Proteomes" id="UP000271974"/>
    </source>
</evidence>
<dbReference type="Pfam" id="PF10572">
    <property type="entry name" value="UPF0556"/>
    <property type="match status" value="1"/>
</dbReference>
<protein>
    <submittedName>
        <fullName evidence="1">Uncharacterized protein</fullName>
    </submittedName>
</protein>
<dbReference type="InterPro" id="IPR018887">
    <property type="entry name" value="MYDGF"/>
</dbReference>
<organism evidence="1 2">
    <name type="scientific">Elysia chlorotica</name>
    <name type="common">Eastern emerald elysia</name>
    <name type="synonym">Sea slug</name>
    <dbReference type="NCBI Taxonomy" id="188477"/>
    <lineage>
        <taxon>Eukaryota</taxon>
        <taxon>Metazoa</taxon>
        <taxon>Spiralia</taxon>
        <taxon>Lophotrochozoa</taxon>
        <taxon>Mollusca</taxon>
        <taxon>Gastropoda</taxon>
        <taxon>Heterobranchia</taxon>
        <taxon>Euthyneura</taxon>
        <taxon>Panpulmonata</taxon>
        <taxon>Sacoglossa</taxon>
        <taxon>Placobranchoidea</taxon>
        <taxon>Plakobranchidae</taxon>
        <taxon>Elysia</taxon>
    </lineage>
</organism>
<accession>A0A3S1A096</accession>
<dbReference type="EMBL" id="RQTK01000031">
    <property type="protein sequence ID" value="RUS90489.1"/>
    <property type="molecule type" value="Genomic_DNA"/>
</dbReference>